<evidence type="ECO:0000313" key="2">
    <source>
        <dbReference type="Proteomes" id="UP000176404"/>
    </source>
</evidence>
<name>A0A1F8B9J7_9BACT</name>
<accession>A0A1F8B9J7</accession>
<comment type="caution">
    <text evidence="1">The sequence shown here is derived from an EMBL/GenBank/DDBJ whole genome shotgun (WGS) entry which is preliminary data.</text>
</comment>
<dbReference type="AlphaFoldDB" id="A0A1F8B9J7"/>
<gene>
    <name evidence="1" type="ORF">A2892_01630</name>
</gene>
<reference evidence="1 2" key="1">
    <citation type="journal article" date="2016" name="Nat. Commun.">
        <title>Thousands of microbial genomes shed light on interconnected biogeochemical processes in an aquifer system.</title>
        <authorList>
            <person name="Anantharaman K."/>
            <person name="Brown C.T."/>
            <person name="Hug L.A."/>
            <person name="Sharon I."/>
            <person name="Castelle C.J."/>
            <person name="Probst A.J."/>
            <person name="Thomas B.C."/>
            <person name="Singh A."/>
            <person name="Wilkins M.J."/>
            <person name="Karaoz U."/>
            <person name="Brodie E.L."/>
            <person name="Williams K.H."/>
            <person name="Hubbard S.S."/>
            <person name="Banfield J.F."/>
        </authorList>
    </citation>
    <scope>NUCLEOTIDE SEQUENCE [LARGE SCALE GENOMIC DNA]</scope>
</reference>
<dbReference type="Proteomes" id="UP000176404">
    <property type="component" value="Unassembled WGS sequence"/>
</dbReference>
<dbReference type="STRING" id="1802517.A2892_01630"/>
<sequence length="66" mass="7896">MQEAEELNLYKWSSFSSYSGSYPHLFINTDFILKMFGGKKNRLIKFISDQVGYQRRLDQIKHLTFE</sequence>
<proteinExistence type="predicted"/>
<evidence type="ECO:0000313" key="1">
    <source>
        <dbReference type="EMBL" id="OGM60724.1"/>
    </source>
</evidence>
<protein>
    <submittedName>
        <fullName evidence="1">Uncharacterized protein</fullName>
    </submittedName>
</protein>
<organism evidence="1 2">
    <name type="scientific">Candidatus Woesebacteria bacterium RIFCSPLOWO2_01_FULL_39_10b</name>
    <dbReference type="NCBI Taxonomy" id="1802517"/>
    <lineage>
        <taxon>Bacteria</taxon>
        <taxon>Candidatus Woeseibacteriota</taxon>
    </lineage>
</organism>
<dbReference type="EMBL" id="MGHD01000003">
    <property type="protein sequence ID" value="OGM60724.1"/>
    <property type="molecule type" value="Genomic_DNA"/>
</dbReference>